<evidence type="ECO:0000256" key="4">
    <source>
        <dbReference type="ARBA" id="ARBA00022801"/>
    </source>
</evidence>
<accession>A0A5Q2MH61</accession>
<gene>
    <name evidence="9" type="ORF">GEV26_14540</name>
</gene>
<feature type="domain" description="Peptidase M14" evidence="8">
    <location>
        <begin position="34"/>
        <end position="267"/>
    </location>
</feature>
<feature type="active site" description="Proton donor/acceptor" evidence="7">
    <location>
        <position position="245"/>
    </location>
</feature>
<comment type="similarity">
    <text evidence="2 7">Belongs to the peptidase M14 family.</text>
</comment>
<dbReference type="InterPro" id="IPR000834">
    <property type="entry name" value="Peptidase_M14"/>
</dbReference>
<dbReference type="Pfam" id="PF00246">
    <property type="entry name" value="Peptidase_M14"/>
    <property type="match status" value="1"/>
</dbReference>
<keyword evidence="6" id="KW-0482">Metalloprotease</keyword>
<dbReference type="PANTHER" id="PTHR11705:SF143">
    <property type="entry name" value="SLL0236 PROTEIN"/>
    <property type="match status" value="1"/>
</dbReference>
<comment type="cofactor">
    <cofactor evidence="1">
        <name>Zn(2+)</name>
        <dbReference type="ChEBI" id="CHEBI:29105"/>
    </cofactor>
</comment>
<dbReference type="SUPFAM" id="SSF53187">
    <property type="entry name" value="Zn-dependent exopeptidases"/>
    <property type="match status" value="1"/>
</dbReference>
<proteinExistence type="inferred from homology"/>
<evidence type="ECO:0000256" key="1">
    <source>
        <dbReference type="ARBA" id="ARBA00001947"/>
    </source>
</evidence>
<evidence type="ECO:0000256" key="6">
    <source>
        <dbReference type="ARBA" id="ARBA00023049"/>
    </source>
</evidence>
<keyword evidence="4" id="KW-0378">Hydrolase</keyword>
<dbReference type="EMBL" id="CP045737">
    <property type="protein sequence ID" value="QGG42494.1"/>
    <property type="molecule type" value="Genomic_DNA"/>
</dbReference>
<dbReference type="SMART" id="SM00631">
    <property type="entry name" value="Zn_pept"/>
    <property type="match status" value="1"/>
</dbReference>
<evidence type="ECO:0000256" key="5">
    <source>
        <dbReference type="ARBA" id="ARBA00022833"/>
    </source>
</evidence>
<sequence>MGLRHSRTGLRHSRTRAGWDMMVAMTSLGTALLVTVALAVPTAGSTAVAAEKPRSAIVEKKVIGQSVNGRDIVAWRLGTPTSKKKVLLIAAMHGNETGPTRTLRALRDGRPIKGADIWVVPVLNRDGVAKGKRQNARGVDLNRNFSTGWKKQGGATYSGRKAFSEPESRAIRSFADKIKPEYTISFHQPLNGIDIRDTGNNKWAKRLAAQIRLPKKAFDCFSSCHGTYSMWFRKHHKAGAVITVEMPAKVSTKYLTRVAPRAILRSVNATR</sequence>
<evidence type="ECO:0000256" key="7">
    <source>
        <dbReference type="PROSITE-ProRule" id="PRU01379"/>
    </source>
</evidence>
<evidence type="ECO:0000256" key="3">
    <source>
        <dbReference type="ARBA" id="ARBA00022670"/>
    </source>
</evidence>
<dbReference type="Proteomes" id="UP000392064">
    <property type="component" value="Chromosome"/>
</dbReference>
<name>A0A5Q2MH61_9ACTN</name>
<dbReference type="AlphaFoldDB" id="A0A5Q2MH61"/>
<dbReference type="GO" id="GO:0005615">
    <property type="term" value="C:extracellular space"/>
    <property type="evidence" value="ECO:0007669"/>
    <property type="project" value="TreeGrafter"/>
</dbReference>
<keyword evidence="10" id="KW-1185">Reference proteome</keyword>
<evidence type="ECO:0000256" key="2">
    <source>
        <dbReference type="ARBA" id="ARBA00005988"/>
    </source>
</evidence>
<evidence type="ECO:0000313" key="10">
    <source>
        <dbReference type="Proteomes" id="UP000392064"/>
    </source>
</evidence>
<evidence type="ECO:0000313" key="9">
    <source>
        <dbReference type="EMBL" id="QGG42494.1"/>
    </source>
</evidence>
<dbReference type="PROSITE" id="PS52035">
    <property type="entry name" value="PEPTIDASE_M14"/>
    <property type="match status" value="1"/>
</dbReference>
<protein>
    <submittedName>
        <fullName evidence="9">DUF2817 domain-containing protein</fullName>
    </submittedName>
</protein>
<dbReference type="KEGG" id="aef:GEV26_14540"/>
<reference evidence="9 10" key="1">
    <citation type="submission" date="2019-11" db="EMBL/GenBank/DDBJ databases">
        <authorList>
            <person name="Li J."/>
        </authorList>
    </citation>
    <scope>NUCLEOTIDE SEQUENCE [LARGE SCALE GENOMIC DNA]</scope>
    <source>
        <strain evidence="9 10">MF47</strain>
    </source>
</reference>
<dbReference type="GO" id="GO:0004181">
    <property type="term" value="F:metallocarboxypeptidase activity"/>
    <property type="evidence" value="ECO:0007669"/>
    <property type="project" value="InterPro"/>
</dbReference>
<keyword evidence="3" id="KW-0645">Protease</keyword>
<organism evidence="9 10">
    <name type="scientific">Aeromicrobium yanjiei</name>
    <dbReference type="NCBI Taxonomy" id="2662028"/>
    <lineage>
        <taxon>Bacteria</taxon>
        <taxon>Bacillati</taxon>
        <taxon>Actinomycetota</taxon>
        <taxon>Actinomycetes</taxon>
        <taxon>Propionibacteriales</taxon>
        <taxon>Nocardioidaceae</taxon>
        <taxon>Aeromicrobium</taxon>
    </lineage>
</organism>
<dbReference type="Gene3D" id="3.40.630.10">
    <property type="entry name" value="Zn peptidases"/>
    <property type="match status" value="1"/>
</dbReference>
<evidence type="ECO:0000259" key="8">
    <source>
        <dbReference type="PROSITE" id="PS52035"/>
    </source>
</evidence>
<dbReference type="GO" id="GO:0006508">
    <property type="term" value="P:proteolysis"/>
    <property type="evidence" value="ECO:0007669"/>
    <property type="project" value="UniProtKB-KW"/>
</dbReference>
<keyword evidence="5" id="KW-0862">Zinc</keyword>
<dbReference type="PRINTS" id="PR00765">
    <property type="entry name" value="CRBOXYPTASEA"/>
</dbReference>
<dbReference type="PANTHER" id="PTHR11705">
    <property type="entry name" value="PROTEASE FAMILY M14 CARBOXYPEPTIDASE A,B"/>
    <property type="match status" value="1"/>
</dbReference>
<dbReference type="GO" id="GO:0008270">
    <property type="term" value="F:zinc ion binding"/>
    <property type="evidence" value="ECO:0007669"/>
    <property type="project" value="InterPro"/>
</dbReference>